<keyword evidence="4 7" id="KW-0378">Hydrolase</keyword>
<comment type="pathway">
    <text evidence="1">Amino-acid biosynthesis; L-methionine biosynthesis via salvage pathway; S-methyl-5-thio-alpha-D-ribose 1-phosphate from S-methyl-5'-thioadenosine (hydrolase route): step 1/2.</text>
</comment>
<dbReference type="GO" id="GO:0019284">
    <property type="term" value="P:L-methionine salvage from S-adenosylmethionine"/>
    <property type="evidence" value="ECO:0007669"/>
    <property type="project" value="TreeGrafter"/>
</dbReference>
<dbReference type="CDD" id="cd09008">
    <property type="entry name" value="MTAN"/>
    <property type="match status" value="1"/>
</dbReference>
<dbReference type="SUPFAM" id="SSF53167">
    <property type="entry name" value="Purine and uridine phosphorylases"/>
    <property type="match status" value="1"/>
</dbReference>
<protein>
    <recommendedName>
        <fullName evidence="2">adenosylhomocysteine nucleosidase</fullName>
        <ecNumber evidence="2">3.2.2.9</ecNumber>
    </recommendedName>
</protein>
<feature type="domain" description="Nucleoside phosphorylase" evidence="6">
    <location>
        <begin position="2"/>
        <end position="226"/>
    </location>
</feature>
<keyword evidence="5" id="KW-0486">Methionine biosynthesis</keyword>
<dbReference type="GO" id="GO:0009164">
    <property type="term" value="P:nucleoside catabolic process"/>
    <property type="evidence" value="ECO:0007669"/>
    <property type="project" value="InterPro"/>
</dbReference>
<dbReference type="EC" id="3.2.2.9" evidence="2"/>
<evidence type="ECO:0000313" key="7">
    <source>
        <dbReference type="EMBL" id="RGD74118.1"/>
    </source>
</evidence>
<accession>A0A3E3DZJ6</accession>
<evidence type="ECO:0000256" key="1">
    <source>
        <dbReference type="ARBA" id="ARBA00004945"/>
    </source>
</evidence>
<dbReference type="GO" id="GO:0008782">
    <property type="term" value="F:adenosylhomocysteine nucleosidase activity"/>
    <property type="evidence" value="ECO:0007669"/>
    <property type="project" value="UniProtKB-EC"/>
</dbReference>
<dbReference type="PANTHER" id="PTHR46832">
    <property type="entry name" value="5'-METHYLTHIOADENOSINE/S-ADENOSYLHOMOCYSTEINE NUCLEOSIDASE"/>
    <property type="match status" value="1"/>
</dbReference>
<dbReference type="GO" id="GO:0008930">
    <property type="term" value="F:methylthioadenosine nucleosidase activity"/>
    <property type="evidence" value="ECO:0007669"/>
    <property type="project" value="InterPro"/>
</dbReference>
<evidence type="ECO:0000313" key="8">
    <source>
        <dbReference type="Proteomes" id="UP000261212"/>
    </source>
</evidence>
<evidence type="ECO:0000256" key="3">
    <source>
        <dbReference type="ARBA" id="ARBA00022605"/>
    </source>
</evidence>
<keyword evidence="7" id="KW-0326">Glycosidase</keyword>
<gene>
    <name evidence="7" type="ORF">DW687_04950</name>
</gene>
<dbReference type="GO" id="GO:0005829">
    <property type="term" value="C:cytosol"/>
    <property type="evidence" value="ECO:0007669"/>
    <property type="project" value="TreeGrafter"/>
</dbReference>
<name>A0A3E3DZJ6_9FIRM</name>
<dbReference type="Proteomes" id="UP000261212">
    <property type="component" value="Unassembled WGS sequence"/>
</dbReference>
<reference evidence="7 8" key="1">
    <citation type="submission" date="2018-08" db="EMBL/GenBank/DDBJ databases">
        <title>A genome reference for cultivated species of the human gut microbiota.</title>
        <authorList>
            <person name="Zou Y."/>
            <person name="Xue W."/>
            <person name="Luo G."/>
        </authorList>
    </citation>
    <scope>NUCLEOTIDE SEQUENCE [LARGE SCALE GENOMIC DNA]</scope>
    <source>
        <strain evidence="7 8">AM25-6</strain>
    </source>
</reference>
<dbReference type="GO" id="GO:0019509">
    <property type="term" value="P:L-methionine salvage from methylthioadenosine"/>
    <property type="evidence" value="ECO:0007669"/>
    <property type="project" value="UniProtKB-UniPathway"/>
</dbReference>
<dbReference type="PANTHER" id="PTHR46832:SF1">
    <property type="entry name" value="5'-METHYLTHIOADENOSINE_S-ADENOSYLHOMOCYSTEINE NUCLEOSIDASE"/>
    <property type="match status" value="1"/>
</dbReference>
<dbReference type="EMBL" id="QUSM01000003">
    <property type="protein sequence ID" value="RGD74118.1"/>
    <property type="molecule type" value="Genomic_DNA"/>
</dbReference>
<keyword evidence="3" id="KW-0028">Amino-acid biosynthesis</keyword>
<dbReference type="NCBIfam" id="TIGR01704">
    <property type="entry name" value="MTA_SAH-Nsdase"/>
    <property type="match status" value="1"/>
</dbReference>
<dbReference type="Gene3D" id="3.40.50.1580">
    <property type="entry name" value="Nucleoside phosphorylase domain"/>
    <property type="match status" value="1"/>
</dbReference>
<organism evidence="7 8">
    <name type="scientific">Anaerofustis stercorihominis</name>
    <dbReference type="NCBI Taxonomy" id="214853"/>
    <lineage>
        <taxon>Bacteria</taxon>
        <taxon>Bacillati</taxon>
        <taxon>Bacillota</taxon>
        <taxon>Clostridia</taxon>
        <taxon>Eubacteriales</taxon>
        <taxon>Eubacteriaceae</taxon>
        <taxon>Anaerofustis</taxon>
    </lineage>
</organism>
<dbReference type="NCBIfam" id="NF004079">
    <property type="entry name" value="PRK05584.1"/>
    <property type="match status" value="1"/>
</dbReference>
<sequence>MIGIIASMDEELYLIKKEMKDLKEKDIKGSRYFIGSIKDKKIAAVKCLTGKVAMACTAQKLIDNFEPELIINCGVAGGLKKGIDVGDVVLSTKTVQSDMDVTQLGYEVGCVPDIDVTYFEQDRRFNEIAEGIKDDFDFGVYFGNILTADKFVSNNKDKEYLIKTFDGYCTDMETASLAQVCHINDIPFAGIRGISDSADEGASTDFKENLRKASDNCAKLLIAVLKKM</sequence>
<dbReference type="InterPro" id="IPR000845">
    <property type="entry name" value="Nucleoside_phosphorylase_d"/>
</dbReference>
<evidence type="ECO:0000256" key="2">
    <source>
        <dbReference type="ARBA" id="ARBA00011974"/>
    </source>
</evidence>
<evidence type="ECO:0000256" key="5">
    <source>
        <dbReference type="ARBA" id="ARBA00023167"/>
    </source>
</evidence>
<dbReference type="RefSeq" id="WP_117531977.1">
    <property type="nucleotide sequence ID" value="NZ_QUSM01000003.1"/>
</dbReference>
<evidence type="ECO:0000259" key="6">
    <source>
        <dbReference type="Pfam" id="PF01048"/>
    </source>
</evidence>
<comment type="caution">
    <text evidence="7">The sequence shown here is derived from an EMBL/GenBank/DDBJ whole genome shotgun (WGS) entry which is preliminary data.</text>
</comment>
<dbReference type="InterPro" id="IPR010049">
    <property type="entry name" value="MTA_SAH_Nsdase"/>
</dbReference>
<dbReference type="InterPro" id="IPR035994">
    <property type="entry name" value="Nucleoside_phosphorylase_sf"/>
</dbReference>
<dbReference type="UniPathway" id="UPA00904">
    <property type="reaction ID" value="UER00871"/>
</dbReference>
<dbReference type="AlphaFoldDB" id="A0A3E3DZJ6"/>
<evidence type="ECO:0000256" key="4">
    <source>
        <dbReference type="ARBA" id="ARBA00022801"/>
    </source>
</evidence>
<dbReference type="Pfam" id="PF01048">
    <property type="entry name" value="PNP_UDP_1"/>
    <property type="match status" value="1"/>
</dbReference>
<proteinExistence type="predicted"/>